<evidence type="ECO:0000256" key="1">
    <source>
        <dbReference type="SAM" id="MobiDB-lite"/>
    </source>
</evidence>
<gene>
    <name evidence="2" type="ORF">PXEA_LOCUS23451</name>
</gene>
<protein>
    <submittedName>
        <fullName evidence="2">Uncharacterized protein</fullName>
    </submittedName>
</protein>
<accession>A0A448X7H3</accession>
<dbReference type="Proteomes" id="UP000784294">
    <property type="component" value="Unassembled WGS sequence"/>
</dbReference>
<reference evidence="2" key="1">
    <citation type="submission" date="2018-11" db="EMBL/GenBank/DDBJ databases">
        <authorList>
            <consortium name="Pathogen Informatics"/>
        </authorList>
    </citation>
    <scope>NUCLEOTIDE SEQUENCE</scope>
</reference>
<comment type="caution">
    <text evidence="2">The sequence shown here is derived from an EMBL/GenBank/DDBJ whole genome shotgun (WGS) entry which is preliminary data.</text>
</comment>
<sequence length="102" mass="10961">MHAQCTIQSSGRWAAASCANNDVSTSPTTTPAPASDQAHSRPQNHKSRHRSPDEPTTLGREQNVCSLFNVERMASSPNTQVSTLQHGLELSICVCVCVLVCI</sequence>
<feature type="compositionally biased region" description="Low complexity" evidence="1">
    <location>
        <begin position="24"/>
        <end position="35"/>
    </location>
</feature>
<proteinExistence type="predicted"/>
<evidence type="ECO:0000313" key="3">
    <source>
        <dbReference type="Proteomes" id="UP000784294"/>
    </source>
</evidence>
<dbReference type="EMBL" id="CAAALY010108508">
    <property type="protein sequence ID" value="VEL30011.1"/>
    <property type="molecule type" value="Genomic_DNA"/>
</dbReference>
<feature type="region of interest" description="Disordered" evidence="1">
    <location>
        <begin position="18"/>
        <end position="60"/>
    </location>
</feature>
<dbReference type="AlphaFoldDB" id="A0A448X7H3"/>
<name>A0A448X7H3_9PLAT</name>
<organism evidence="2 3">
    <name type="scientific">Protopolystoma xenopodis</name>
    <dbReference type="NCBI Taxonomy" id="117903"/>
    <lineage>
        <taxon>Eukaryota</taxon>
        <taxon>Metazoa</taxon>
        <taxon>Spiralia</taxon>
        <taxon>Lophotrochozoa</taxon>
        <taxon>Platyhelminthes</taxon>
        <taxon>Monogenea</taxon>
        <taxon>Polyopisthocotylea</taxon>
        <taxon>Polystomatidea</taxon>
        <taxon>Polystomatidae</taxon>
        <taxon>Protopolystoma</taxon>
    </lineage>
</organism>
<evidence type="ECO:0000313" key="2">
    <source>
        <dbReference type="EMBL" id="VEL30011.1"/>
    </source>
</evidence>
<keyword evidence="3" id="KW-1185">Reference proteome</keyword>